<dbReference type="Pfam" id="PF07771">
    <property type="entry name" value="TSGP1"/>
    <property type="match status" value="1"/>
</dbReference>
<accession>A0A224YEZ0</accession>
<sequence length="170" mass="18605">MLILVICALSLPQALGQYLDTGDCPGSNKIPNQTVGNCNYYCEGEKGWVNTYFPQGTTCHYDKGKLGICLRNEDGQGTSCNLSDDTSEGNGHPTTDGQQPSDENVSPTTPKKRKNTTPKKRKNKKNTTTSTTASPTASKKGKKTKKEKKNKKTKKSRKDVKSTTPLSTEW</sequence>
<organism evidence="5">
    <name type="scientific">Rhipicephalus zambeziensis</name>
    <dbReference type="NCBI Taxonomy" id="60191"/>
    <lineage>
        <taxon>Eukaryota</taxon>
        <taxon>Metazoa</taxon>
        <taxon>Ecdysozoa</taxon>
        <taxon>Arthropoda</taxon>
        <taxon>Chelicerata</taxon>
        <taxon>Arachnida</taxon>
        <taxon>Acari</taxon>
        <taxon>Parasitiformes</taxon>
        <taxon>Ixodida</taxon>
        <taxon>Ixodoidea</taxon>
        <taxon>Ixodidae</taxon>
        <taxon>Rhipicephalinae</taxon>
        <taxon>Rhipicephalus</taxon>
        <taxon>Rhipicephalus</taxon>
    </lineage>
</organism>
<feature type="compositionally biased region" description="Basic residues" evidence="3">
    <location>
        <begin position="110"/>
        <end position="125"/>
    </location>
</feature>
<feature type="compositionally biased region" description="Low complexity" evidence="3">
    <location>
        <begin position="126"/>
        <end position="138"/>
    </location>
</feature>
<feature type="region of interest" description="Disordered" evidence="3">
    <location>
        <begin position="79"/>
        <end position="170"/>
    </location>
</feature>
<protein>
    <submittedName>
        <fullName evidence="5">Protein containing TSGP1 domain</fullName>
    </submittedName>
</protein>
<evidence type="ECO:0000256" key="1">
    <source>
        <dbReference type="ARBA" id="ARBA00004613"/>
    </source>
</evidence>
<evidence type="ECO:0000256" key="2">
    <source>
        <dbReference type="ARBA" id="ARBA00022525"/>
    </source>
</evidence>
<feature type="compositionally biased region" description="Basic residues" evidence="3">
    <location>
        <begin position="139"/>
        <end position="158"/>
    </location>
</feature>
<dbReference type="AlphaFoldDB" id="A0A224YEZ0"/>
<feature type="signal peptide" evidence="4">
    <location>
        <begin position="1"/>
        <end position="16"/>
    </location>
</feature>
<proteinExistence type="predicted"/>
<dbReference type="EMBL" id="GFPF01001226">
    <property type="protein sequence ID" value="MAA12372.1"/>
    <property type="molecule type" value="Transcribed_RNA"/>
</dbReference>
<dbReference type="InterPro" id="IPR011694">
    <property type="entry name" value="Ixonnexin-like"/>
</dbReference>
<keyword evidence="4" id="KW-0732">Signal</keyword>
<evidence type="ECO:0000313" key="5">
    <source>
        <dbReference type="EMBL" id="MAA12372.1"/>
    </source>
</evidence>
<name>A0A224YEZ0_9ACAR</name>
<feature type="compositionally biased region" description="Polar residues" evidence="3">
    <location>
        <begin position="79"/>
        <end position="105"/>
    </location>
</feature>
<evidence type="ECO:0000256" key="4">
    <source>
        <dbReference type="SAM" id="SignalP"/>
    </source>
</evidence>
<evidence type="ECO:0000256" key="3">
    <source>
        <dbReference type="SAM" id="MobiDB-lite"/>
    </source>
</evidence>
<keyword evidence="2" id="KW-0964">Secreted</keyword>
<comment type="subcellular location">
    <subcellularLocation>
        <location evidence="1">Secreted</location>
    </subcellularLocation>
</comment>
<reference evidence="5" key="1">
    <citation type="journal article" date="2017" name="Parasit. Vectors">
        <title>Sialotranscriptomics of Rhipicephalus zambeziensis reveals intricate expression profiles of secretory proteins and suggests tight temporal transcriptional regulation during blood-feeding.</title>
        <authorList>
            <person name="de Castro M.H."/>
            <person name="de Klerk D."/>
            <person name="Pienaar R."/>
            <person name="Rees D.J.G."/>
            <person name="Mans B.J."/>
        </authorList>
    </citation>
    <scope>NUCLEOTIDE SEQUENCE</scope>
    <source>
        <tissue evidence="5">Salivary glands</tissue>
    </source>
</reference>
<feature type="chain" id="PRO_5013347685" evidence="4">
    <location>
        <begin position="17"/>
        <end position="170"/>
    </location>
</feature>
<dbReference type="GO" id="GO:0005576">
    <property type="term" value="C:extracellular region"/>
    <property type="evidence" value="ECO:0007669"/>
    <property type="project" value="UniProtKB-SubCell"/>
</dbReference>